<sequence length="66" mass="7758">MHHNLYILGLRNWPNNVKSFTEEEPKKKKTHSKLDSRRKEIQSQSTSSHKINHTNKRLSGDDDGRC</sequence>
<dbReference type="EMBL" id="JBEAFC010000001">
    <property type="protein sequence ID" value="KAL1568759.1"/>
    <property type="molecule type" value="Genomic_DNA"/>
</dbReference>
<dbReference type="AlphaFoldDB" id="A0ABD1IJ65"/>
<comment type="caution">
    <text evidence="2">The sequence shown here is derived from an EMBL/GenBank/DDBJ whole genome shotgun (WGS) entry which is preliminary data.</text>
</comment>
<proteinExistence type="predicted"/>
<evidence type="ECO:0000313" key="2">
    <source>
        <dbReference type="EMBL" id="KAL1568759.1"/>
    </source>
</evidence>
<dbReference type="Proteomes" id="UP001567538">
    <property type="component" value="Unassembled WGS sequence"/>
</dbReference>
<reference evidence="2 3" key="1">
    <citation type="submission" date="2024-06" db="EMBL/GenBank/DDBJ databases">
        <title>A chromosome level genome sequence of Diviner's sage (Salvia divinorum).</title>
        <authorList>
            <person name="Ford S.A."/>
            <person name="Ro D.-K."/>
            <person name="Ness R.W."/>
            <person name="Phillips M.A."/>
        </authorList>
    </citation>
    <scope>NUCLEOTIDE SEQUENCE [LARGE SCALE GENOMIC DNA]</scope>
    <source>
        <strain evidence="2">SAF-2024a</strain>
        <tissue evidence="2">Leaf</tissue>
    </source>
</reference>
<evidence type="ECO:0000313" key="3">
    <source>
        <dbReference type="Proteomes" id="UP001567538"/>
    </source>
</evidence>
<evidence type="ECO:0000256" key="1">
    <source>
        <dbReference type="SAM" id="MobiDB-lite"/>
    </source>
</evidence>
<accession>A0ABD1IJ65</accession>
<keyword evidence="3" id="KW-1185">Reference proteome</keyword>
<feature type="region of interest" description="Disordered" evidence="1">
    <location>
        <begin position="19"/>
        <end position="66"/>
    </location>
</feature>
<protein>
    <submittedName>
        <fullName evidence="2">Uncharacterized protein</fullName>
    </submittedName>
</protein>
<feature type="compositionally biased region" description="Basic and acidic residues" evidence="1">
    <location>
        <begin position="20"/>
        <end position="41"/>
    </location>
</feature>
<gene>
    <name evidence="2" type="ORF">AAHA92_00333</name>
</gene>
<name>A0ABD1IJ65_SALDI</name>
<organism evidence="2 3">
    <name type="scientific">Salvia divinorum</name>
    <name type="common">Maria pastora</name>
    <name type="synonym">Diviner's sage</name>
    <dbReference type="NCBI Taxonomy" id="28513"/>
    <lineage>
        <taxon>Eukaryota</taxon>
        <taxon>Viridiplantae</taxon>
        <taxon>Streptophyta</taxon>
        <taxon>Embryophyta</taxon>
        <taxon>Tracheophyta</taxon>
        <taxon>Spermatophyta</taxon>
        <taxon>Magnoliopsida</taxon>
        <taxon>eudicotyledons</taxon>
        <taxon>Gunneridae</taxon>
        <taxon>Pentapetalae</taxon>
        <taxon>asterids</taxon>
        <taxon>lamiids</taxon>
        <taxon>Lamiales</taxon>
        <taxon>Lamiaceae</taxon>
        <taxon>Nepetoideae</taxon>
        <taxon>Mentheae</taxon>
        <taxon>Salviinae</taxon>
        <taxon>Salvia</taxon>
        <taxon>Salvia subgen. Calosphace</taxon>
    </lineage>
</organism>